<dbReference type="CDD" id="cd07346">
    <property type="entry name" value="ABC_6TM_exporters"/>
    <property type="match status" value="1"/>
</dbReference>
<dbReference type="InterPro" id="IPR036640">
    <property type="entry name" value="ABC1_TM_sf"/>
</dbReference>
<keyword evidence="10" id="KW-1185">Reference proteome</keyword>
<keyword evidence="3 6" id="KW-1133">Transmembrane helix</keyword>
<sequence length="571" mass="58455">MPPSAPPPTPARYLVWLAARQKGRVALGAALGTAWMLGLALPPHLLSRAIDDGLAAGDGGRFLLWVSALLGTGLLTAALATLRHRTMSRIRMDASLRTVRTAVHRSTLLGAALPRRMTAGEVSAIGMSDVQVIAQTLTVAGPGVGAVAAYAAVAAVLFSISPVLAAIVLAGVPVLGIAVGPLLRRLSRTGDRYREHDGALTARLVDTVSGLRVLNGFGGKGAVAGRYAAASRALRGEGHRVGAAASRIGALGAGLPALFLAAVTWSGARMAAAGAITVGDLVAVYGYAAVLVVPVSFLIEGAGDITRGLVAARRVTAFLGMEPDTSSSRAIGPGPTARTPEPGSGLYDPHSGVRVEGGRFTALVGARPADATGVIDRLGRFTDSDVEWGGVPMARFPLDRVRERILVADTAAHLFPGSVRDVVAGRTDPDDDAVREALHTAAATDVAETLGDGLDSAVASGGRTLSGGQAQRLRLARAVHARPEVLLADEPTSALDAHTEAVTAARLKAARTGLTTLVSTTSRLVLEHADTVVHIADGRVASTGTHRGLLRADPGYRELVSRGAAPGEEGP</sequence>
<feature type="transmembrane region" description="Helical" evidence="6">
    <location>
        <begin position="244"/>
        <end position="265"/>
    </location>
</feature>
<dbReference type="Gene3D" id="1.20.1560.10">
    <property type="entry name" value="ABC transporter type 1, transmembrane domain"/>
    <property type="match status" value="1"/>
</dbReference>
<evidence type="ECO:0000256" key="5">
    <source>
        <dbReference type="SAM" id="MobiDB-lite"/>
    </source>
</evidence>
<feature type="transmembrane region" description="Helical" evidence="6">
    <location>
        <begin position="137"/>
        <end position="158"/>
    </location>
</feature>
<feature type="region of interest" description="Disordered" evidence="5">
    <location>
        <begin position="324"/>
        <end position="350"/>
    </location>
</feature>
<dbReference type="Gene3D" id="3.40.50.300">
    <property type="entry name" value="P-loop containing nucleotide triphosphate hydrolases"/>
    <property type="match status" value="1"/>
</dbReference>
<comment type="caution">
    <text evidence="9">The sequence shown here is derived from an EMBL/GenBank/DDBJ whole genome shotgun (WGS) entry which is preliminary data.</text>
</comment>
<evidence type="ECO:0000256" key="2">
    <source>
        <dbReference type="ARBA" id="ARBA00022692"/>
    </source>
</evidence>
<evidence type="ECO:0000313" key="10">
    <source>
        <dbReference type="Proteomes" id="UP001165685"/>
    </source>
</evidence>
<keyword evidence="4 6" id="KW-0472">Membrane</keyword>
<dbReference type="PROSITE" id="PS50893">
    <property type="entry name" value="ABC_TRANSPORTER_2"/>
    <property type="match status" value="1"/>
</dbReference>
<keyword evidence="9" id="KW-0067">ATP-binding</keyword>
<feature type="transmembrane region" description="Helical" evidence="6">
    <location>
        <begin position="271"/>
        <end position="299"/>
    </location>
</feature>
<dbReference type="PROSITE" id="PS00211">
    <property type="entry name" value="ABC_TRANSPORTER_1"/>
    <property type="match status" value="1"/>
</dbReference>
<name>A0ABT4TP58_9ACTN</name>
<dbReference type="SUPFAM" id="SSF90123">
    <property type="entry name" value="ABC transporter transmembrane region"/>
    <property type="match status" value="1"/>
</dbReference>
<dbReference type="Proteomes" id="UP001165685">
    <property type="component" value="Unassembled WGS sequence"/>
</dbReference>
<evidence type="ECO:0000256" key="3">
    <source>
        <dbReference type="ARBA" id="ARBA00022989"/>
    </source>
</evidence>
<gene>
    <name evidence="9" type="ORF">O4U47_18290</name>
</gene>
<dbReference type="SUPFAM" id="SSF52540">
    <property type="entry name" value="P-loop containing nucleoside triphosphate hydrolases"/>
    <property type="match status" value="1"/>
</dbReference>
<dbReference type="InterPro" id="IPR011527">
    <property type="entry name" value="ABC1_TM_dom"/>
</dbReference>
<evidence type="ECO:0000313" key="9">
    <source>
        <dbReference type="EMBL" id="MDA2806467.1"/>
    </source>
</evidence>
<organism evidence="9 10">
    <name type="scientific">Nocardiopsis suaedae</name>
    <dbReference type="NCBI Taxonomy" id="3018444"/>
    <lineage>
        <taxon>Bacteria</taxon>
        <taxon>Bacillati</taxon>
        <taxon>Actinomycetota</taxon>
        <taxon>Actinomycetes</taxon>
        <taxon>Streptosporangiales</taxon>
        <taxon>Nocardiopsidaceae</taxon>
        <taxon>Nocardiopsis</taxon>
    </lineage>
</organism>
<feature type="transmembrane region" description="Helical" evidence="6">
    <location>
        <begin position="164"/>
        <end position="183"/>
    </location>
</feature>
<comment type="subcellular location">
    <subcellularLocation>
        <location evidence="1">Cell membrane</location>
        <topology evidence="1">Multi-pass membrane protein</topology>
    </subcellularLocation>
</comment>
<evidence type="ECO:0000256" key="4">
    <source>
        <dbReference type="ARBA" id="ARBA00023136"/>
    </source>
</evidence>
<feature type="domain" description="ABC transmembrane type-1" evidence="8">
    <location>
        <begin position="26"/>
        <end position="307"/>
    </location>
</feature>
<dbReference type="GO" id="GO:0005524">
    <property type="term" value="F:ATP binding"/>
    <property type="evidence" value="ECO:0007669"/>
    <property type="project" value="UniProtKB-KW"/>
</dbReference>
<keyword evidence="2 6" id="KW-0812">Transmembrane</keyword>
<feature type="transmembrane region" description="Helical" evidence="6">
    <location>
        <begin position="62"/>
        <end position="82"/>
    </location>
</feature>
<accession>A0ABT4TP58</accession>
<keyword evidence="9" id="KW-0547">Nucleotide-binding</keyword>
<dbReference type="InterPro" id="IPR003439">
    <property type="entry name" value="ABC_transporter-like_ATP-bd"/>
</dbReference>
<feature type="domain" description="ABC transporter" evidence="7">
    <location>
        <begin position="290"/>
        <end position="562"/>
    </location>
</feature>
<evidence type="ECO:0000259" key="7">
    <source>
        <dbReference type="PROSITE" id="PS50893"/>
    </source>
</evidence>
<protein>
    <submittedName>
        <fullName evidence="9">ABC transporter ATP-binding protein</fullName>
    </submittedName>
</protein>
<evidence type="ECO:0000256" key="6">
    <source>
        <dbReference type="SAM" id="Phobius"/>
    </source>
</evidence>
<dbReference type="PANTHER" id="PTHR43394">
    <property type="entry name" value="ATP-DEPENDENT PERMEASE MDL1, MITOCHONDRIAL"/>
    <property type="match status" value="1"/>
</dbReference>
<dbReference type="RefSeq" id="WP_270679107.1">
    <property type="nucleotide sequence ID" value="NZ_JAQFWP010000035.1"/>
</dbReference>
<evidence type="ECO:0000259" key="8">
    <source>
        <dbReference type="PROSITE" id="PS50929"/>
    </source>
</evidence>
<dbReference type="EMBL" id="JAQFWP010000035">
    <property type="protein sequence ID" value="MDA2806467.1"/>
    <property type="molecule type" value="Genomic_DNA"/>
</dbReference>
<proteinExistence type="predicted"/>
<evidence type="ECO:0000256" key="1">
    <source>
        <dbReference type="ARBA" id="ARBA00004651"/>
    </source>
</evidence>
<reference evidence="9" key="1">
    <citation type="submission" date="2023-01" db="EMBL/GenBank/DDBJ databases">
        <title>Draft genome sequence of Nocardiopsis sp. LSu2-4 isolated from halophytes.</title>
        <authorList>
            <person name="Duangmal K."/>
            <person name="Chantavorakit T."/>
        </authorList>
    </citation>
    <scope>NUCLEOTIDE SEQUENCE</scope>
    <source>
        <strain evidence="9">LSu2-4</strain>
    </source>
</reference>
<dbReference type="Pfam" id="PF00005">
    <property type="entry name" value="ABC_tran"/>
    <property type="match status" value="1"/>
</dbReference>
<dbReference type="InterPro" id="IPR027417">
    <property type="entry name" value="P-loop_NTPase"/>
</dbReference>
<dbReference type="InterPro" id="IPR017871">
    <property type="entry name" value="ABC_transporter-like_CS"/>
</dbReference>
<dbReference type="InterPro" id="IPR039421">
    <property type="entry name" value="Type_1_exporter"/>
</dbReference>
<dbReference type="Pfam" id="PF00664">
    <property type="entry name" value="ABC_membrane"/>
    <property type="match status" value="1"/>
</dbReference>
<dbReference type="PANTHER" id="PTHR43394:SF1">
    <property type="entry name" value="ATP-BINDING CASSETTE SUB-FAMILY B MEMBER 10, MITOCHONDRIAL"/>
    <property type="match status" value="1"/>
</dbReference>
<feature type="transmembrane region" description="Helical" evidence="6">
    <location>
        <begin position="25"/>
        <end position="42"/>
    </location>
</feature>
<dbReference type="PROSITE" id="PS50929">
    <property type="entry name" value="ABC_TM1F"/>
    <property type="match status" value="1"/>
</dbReference>